<feature type="transmembrane region" description="Helical" evidence="11">
    <location>
        <begin position="75"/>
        <end position="99"/>
    </location>
</feature>
<evidence type="ECO:0000259" key="12">
    <source>
        <dbReference type="PROSITE" id="PS50893"/>
    </source>
</evidence>
<feature type="transmembrane region" description="Helical" evidence="11">
    <location>
        <begin position="259"/>
        <end position="279"/>
    </location>
</feature>
<dbReference type="AlphaFoldDB" id="A0A4R7NPF3"/>
<dbReference type="Gene3D" id="3.40.50.300">
    <property type="entry name" value="P-loop containing nucleotide triphosphate hydrolases"/>
    <property type="match status" value="1"/>
</dbReference>
<keyword evidence="2" id="KW-0813">Transport</keyword>
<dbReference type="Gene3D" id="1.20.1560.10">
    <property type="entry name" value="ABC transporter type 1, transmembrane domain"/>
    <property type="match status" value="1"/>
</dbReference>
<keyword evidence="15" id="KW-1185">Reference proteome</keyword>
<dbReference type="PROSITE" id="PS50893">
    <property type="entry name" value="ABC_TRANSPORTER_2"/>
    <property type="match status" value="1"/>
</dbReference>
<dbReference type="NCBIfam" id="TIGR02203">
    <property type="entry name" value="MsbA_lipidA"/>
    <property type="match status" value="1"/>
</dbReference>
<dbReference type="Proteomes" id="UP000295341">
    <property type="component" value="Unassembled WGS sequence"/>
</dbReference>
<dbReference type="GO" id="GO:0005886">
    <property type="term" value="C:plasma membrane"/>
    <property type="evidence" value="ECO:0007669"/>
    <property type="project" value="UniProtKB-SubCell"/>
</dbReference>
<keyword evidence="4 11" id="KW-0812">Transmembrane</keyword>
<name>A0A4R7NPF3_9GAMM</name>
<keyword evidence="5" id="KW-0547">Nucleotide-binding</keyword>
<dbReference type="InterPro" id="IPR027417">
    <property type="entry name" value="P-loop_NTPase"/>
</dbReference>
<dbReference type="InterPro" id="IPR011527">
    <property type="entry name" value="ABC1_TM_dom"/>
</dbReference>
<evidence type="ECO:0000256" key="7">
    <source>
        <dbReference type="ARBA" id="ARBA00022967"/>
    </source>
</evidence>
<comment type="caution">
    <text evidence="14">The sequence shown here is derived from an EMBL/GenBank/DDBJ whole genome shotgun (WGS) entry which is preliminary data.</text>
</comment>
<dbReference type="InterPro" id="IPR003593">
    <property type="entry name" value="AAA+_ATPase"/>
</dbReference>
<evidence type="ECO:0000256" key="6">
    <source>
        <dbReference type="ARBA" id="ARBA00022840"/>
    </source>
</evidence>
<keyword evidence="7" id="KW-1278">Translocase</keyword>
<feature type="domain" description="ABC transmembrane type-1" evidence="13">
    <location>
        <begin position="34"/>
        <end position="316"/>
    </location>
</feature>
<dbReference type="InterPro" id="IPR011917">
    <property type="entry name" value="ABC_transpr_lipidA"/>
</dbReference>
<dbReference type="InterPro" id="IPR036640">
    <property type="entry name" value="ABC1_TM_sf"/>
</dbReference>
<keyword evidence="6 14" id="KW-0067">ATP-binding</keyword>
<feature type="domain" description="ABC transporter" evidence="12">
    <location>
        <begin position="348"/>
        <end position="584"/>
    </location>
</feature>
<dbReference type="CDD" id="cd18552">
    <property type="entry name" value="ABC_6TM_MsbA_like"/>
    <property type="match status" value="1"/>
</dbReference>
<comment type="subcellular location">
    <subcellularLocation>
        <location evidence="1">Cell membrane</location>
        <topology evidence="1">Multi-pass membrane protein</topology>
    </subcellularLocation>
</comment>
<dbReference type="GO" id="GO:0034040">
    <property type="term" value="F:ATPase-coupled lipid transmembrane transporter activity"/>
    <property type="evidence" value="ECO:0007669"/>
    <property type="project" value="InterPro"/>
</dbReference>
<dbReference type="InterPro" id="IPR017871">
    <property type="entry name" value="ABC_transporter-like_CS"/>
</dbReference>
<gene>
    <name evidence="14" type="ORF">DFR24_4893</name>
</gene>
<dbReference type="Pfam" id="PF00005">
    <property type="entry name" value="ABC_tran"/>
    <property type="match status" value="1"/>
</dbReference>
<feature type="transmembrane region" description="Helical" evidence="11">
    <location>
        <begin position="285"/>
        <end position="304"/>
    </location>
</feature>
<organism evidence="14 15">
    <name type="scientific">Panacagrimonas perspica</name>
    <dbReference type="NCBI Taxonomy" id="381431"/>
    <lineage>
        <taxon>Bacteria</taxon>
        <taxon>Pseudomonadati</taxon>
        <taxon>Pseudomonadota</taxon>
        <taxon>Gammaproteobacteria</taxon>
        <taxon>Nevskiales</taxon>
        <taxon>Nevskiaceae</taxon>
        <taxon>Panacagrimonas</taxon>
    </lineage>
</organism>
<dbReference type="SMART" id="SM00382">
    <property type="entry name" value="AAA"/>
    <property type="match status" value="1"/>
</dbReference>
<evidence type="ECO:0000256" key="2">
    <source>
        <dbReference type="ARBA" id="ARBA00022448"/>
    </source>
</evidence>
<dbReference type="FunFam" id="3.40.50.300:FF:000140">
    <property type="entry name" value="Lipid A export ATP-binding/permease protein MsbA"/>
    <property type="match status" value="1"/>
</dbReference>
<evidence type="ECO:0000256" key="9">
    <source>
        <dbReference type="ARBA" id="ARBA00023055"/>
    </source>
</evidence>
<evidence type="ECO:0000256" key="5">
    <source>
        <dbReference type="ARBA" id="ARBA00022741"/>
    </source>
</evidence>
<keyword evidence="10 11" id="KW-0472">Membrane</keyword>
<dbReference type="PROSITE" id="PS50929">
    <property type="entry name" value="ABC_TM1F"/>
    <property type="match status" value="1"/>
</dbReference>
<proteinExistence type="predicted"/>
<dbReference type="SUPFAM" id="SSF52540">
    <property type="entry name" value="P-loop containing nucleoside triphosphate hydrolases"/>
    <property type="match status" value="1"/>
</dbReference>
<evidence type="ECO:0000256" key="4">
    <source>
        <dbReference type="ARBA" id="ARBA00022692"/>
    </source>
</evidence>
<evidence type="ECO:0000256" key="8">
    <source>
        <dbReference type="ARBA" id="ARBA00022989"/>
    </source>
</evidence>
<dbReference type="EMBL" id="SOBT01000014">
    <property type="protein sequence ID" value="TDU22459.1"/>
    <property type="molecule type" value="Genomic_DNA"/>
</dbReference>
<evidence type="ECO:0000256" key="1">
    <source>
        <dbReference type="ARBA" id="ARBA00004651"/>
    </source>
</evidence>
<feature type="transmembrane region" description="Helical" evidence="11">
    <location>
        <begin position="32"/>
        <end position="54"/>
    </location>
</feature>
<keyword evidence="8 11" id="KW-1133">Transmembrane helix</keyword>
<reference evidence="14 15" key="1">
    <citation type="submission" date="2019-03" db="EMBL/GenBank/DDBJ databases">
        <title>Genomic Encyclopedia of Type Strains, Phase IV (KMG-IV): sequencing the most valuable type-strain genomes for metagenomic binning, comparative biology and taxonomic classification.</title>
        <authorList>
            <person name="Goeker M."/>
        </authorList>
    </citation>
    <scope>NUCLEOTIDE SEQUENCE [LARGE SCALE GENOMIC DNA]</scope>
    <source>
        <strain evidence="14 15">DSM 26377</strain>
    </source>
</reference>
<keyword evidence="9" id="KW-0445">Lipid transport</keyword>
<dbReference type="SUPFAM" id="SSF90123">
    <property type="entry name" value="ABC transporter transmembrane region"/>
    <property type="match status" value="1"/>
</dbReference>
<protein>
    <submittedName>
        <fullName evidence="14">Subfamily B ATP-binding cassette protein MsbA</fullName>
    </submittedName>
</protein>
<evidence type="ECO:0000256" key="3">
    <source>
        <dbReference type="ARBA" id="ARBA00022475"/>
    </source>
</evidence>
<dbReference type="InterPro" id="IPR003439">
    <property type="entry name" value="ABC_transporter-like_ATP-bd"/>
</dbReference>
<dbReference type="GO" id="GO:0005524">
    <property type="term" value="F:ATP binding"/>
    <property type="evidence" value="ECO:0007669"/>
    <property type="project" value="UniProtKB-KW"/>
</dbReference>
<dbReference type="PROSITE" id="PS00211">
    <property type="entry name" value="ABC_TRANSPORTER_1"/>
    <property type="match status" value="1"/>
</dbReference>
<dbReference type="PANTHER" id="PTHR43394">
    <property type="entry name" value="ATP-DEPENDENT PERMEASE MDL1, MITOCHONDRIAL"/>
    <property type="match status" value="1"/>
</dbReference>
<dbReference type="PANTHER" id="PTHR43394:SF1">
    <property type="entry name" value="ATP-BINDING CASSETTE SUB-FAMILY B MEMBER 10, MITOCHONDRIAL"/>
    <property type="match status" value="1"/>
</dbReference>
<dbReference type="GO" id="GO:0016887">
    <property type="term" value="F:ATP hydrolysis activity"/>
    <property type="evidence" value="ECO:0007669"/>
    <property type="project" value="InterPro"/>
</dbReference>
<sequence length="590" mass="64893">MRASMSFTSEIDDRPFTVYKRLLSYSLPHWKVFAAAAVGMVAVAATEVGYMSLLKPLLDGSFVKRDPETIRIMPWAIMGLFIIRGIASFAAIYGMSWVARHVVKALRGQVFEHLLAMPTRFYDRMSTGQLIARLTYHVEQVADATTNVLTSLIKDGLTVIGLIGLMFWLNWKLALFVMIVAPVIAVILRYVSRRFRMVQKRIQENVGVVTQAAEETIGGQRVVKVHNAQPLESARFGVVNERARSLAMKIVATKASSEAVIQFIAAMAIASIIFVATQPEMLEKITPGTFVAFMGAMLGLLGPIKSLTNVNEKLQRGITAAADVFRLMAEEREPIGGDRELGRARGDLEFRGVRFRYQADAAEALRGVSVKINAGETVAFVGRSGSGKSTLLSLVPRFYDPDQGTVLLDSHDLRDYPVERVRSQVALVDQQVRLFDSTVAENIAYGMSPIPDEASIIEAAKAAHAWEFIEKLPRGLATPLGPNGSKLSGGQRQRIAIARALLKDAPILILDEATSALDTESERLIQAALERLVIGRTTLVIAHRLSTIQKADRIVVMQDGCVLEEGRHDELLALDGHYAALHRMQFQEAG</sequence>
<dbReference type="InterPro" id="IPR039421">
    <property type="entry name" value="Type_1_exporter"/>
</dbReference>
<keyword evidence="3" id="KW-1003">Cell membrane</keyword>
<dbReference type="GO" id="GO:0015421">
    <property type="term" value="F:ABC-type oligopeptide transporter activity"/>
    <property type="evidence" value="ECO:0007669"/>
    <property type="project" value="TreeGrafter"/>
</dbReference>
<feature type="transmembrane region" description="Helical" evidence="11">
    <location>
        <begin position="173"/>
        <end position="191"/>
    </location>
</feature>
<accession>A0A4R7NPF3</accession>
<evidence type="ECO:0000313" key="14">
    <source>
        <dbReference type="EMBL" id="TDU22459.1"/>
    </source>
</evidence>
<evidence type="ECO:0000256" key="10">
    <source>
        <dbReference type="ARBA" id="ARBA00023136"/>
    </source>
</evidence>
<dbReference type="Pfam" id="PF00664">
    <property type="entry name" value="ABC_membrane"/>
    <property type="match status" value="1"/>
</dbReference>
<evidence type="ECO:0000256" key="11">
    <source>
        <dbReference type="SAM" id="Phobius"/>
    </source>
</evidence>
<evidence type="ECO:0000259" key="13">
    <source>
        <dbReference type="PROSITE" id="PS50929"/>
    </source>
</evidence>
<evidence type="ECO:0000313" key="15">
    <source>
        <dbReference type="Proteomes" id="UP000295341"/>
    </source>
</evidence>